<evidence type="ECO:0000256" key="1">
    <source>
        <dbReference type="SAM" id="Phobius"/>
    </source>
</evidence>
<protein>
    <recommendedName>
        <fullName evidence="4">MARVEL domain-containing protein</fullName>
    </recommendedName>
</protein>
<dbReference type="OMA" id="DPFWITK"/>
<dbReference type="EMBL" id="LSRL02000007">
    <property type="protein sequence ID" value="TDG51780.1"/>
    <property type="molecule type" value="Genomic_DNA"/>
</dbReference>
<dbReference type="OrthoDB" id="7833108at2759"/>
<keyword evidence="1" id="KW-0472">Membrane</keyword>
<dbReference type="Proteomes" id="UP000295192">
    <property type="component" value="Unassembled WGS sequence"/>
</dbReference>
<accession>A0A484BUP3</accession>
<name>A0A484BUP3_DRONA</name>
<evidence type="ECO:0000313" key="2">
    <source>
        <dbReference type="EMBL" id="TDG51780.1"/>
    </source>
</evidence>
<gene>
    <name evidence="2" type="ORF">AWZ03_001840</name>
</gene>
<keyword evidence="1" id="KW-0812">Transmembrane</keyword>
<evidence type="ECO:0000313" key="3">
    <source>
        <dbReference type="Proteomes" id="UP000295192"/>
    </source>
</evidence>
<feature type="transmembrane region" description="Helical" evidence="1">
    <location>
        <begin position="105"/>
        <end position="122"/>
    </location>
</feature>
<organism evidence="2 3">
    <name type="scientific">Drosophila navojoa</name>
    <name type="common">Fruit fly</name>
    <dbReference type="NCBI Taxonomy" id="7232"/>
    <lineage>
        <taxon>Eukaryota</taxon>
        <taxon>Metazoa</taxon>
        <taxon>Ecdysozoa</taxon>
        <taxon>Arthropoda</taxon>
        <taxon>Hexapoda</taxon>
        <taxon>Insecta</taxon>
        <taxon>Pterygota</taxon>
        <taxon>Neoptera</taxon>
        <taxon>Endopterygota</taxon>
        <taxon>Diptera</taxon>
        <taxon>Brachycera</taxon>
        <taxon>Muscomorpha</taxon>
        <taxon>Ephydroidea</taxon>
        <taxon>Drosophilidae</taxon>
        <taxon>Drosophila</taxon>
    </lineage>
</organism>
<proteinExistence type="predicted"/>
<feature type="transmembrane region" description="Helical" evidence="1">
    <location>
        <begin position="78"/>
        <end position="99"/>
    </location>
</feature>
<feature type="transmembrane region" description="Helical" evidence="1">
    <location>
        <begin position="134"/>
        <end position="155"/>
    </location>
</feature>
<comment type="caution">
    <text evidence="2">The sequence shown here is derived from an EMBL/GenBank/DDBJ whole genome shotgun (WGS) entry which is preliminary data.</text>
</comment>
<keyword evidence="3" id="KW-1185">Reference proteome</keyword>
<dbReference type="AlphaFoldDB" id="A0A484BUP3"/>
<reference evidence="2 3" key="1">
    <citation type="journal article" date="2019" name="J. Hered.">
        <title>An Improved Genome Assembly for Drosophila navojoa, the Basal Species in the mojavensis Cluster.</title>
        <authorList>
            <person name="Vanderlinde T."/>
            <person name="Dupim E.G."/>
            <person name="Nazario-Yepiz N.O."/>
            <person name="Carvalho A.B."/>
        </authorList>
    </citation>
    <scope>NUCLEOTIDE SEQUENCE [LARGE SCALE GENOMIC DNA]</scope>
    <source>
        <strain evidence="2">Navoj_Jal97</strain>
        <tissue evidence="2">Whole organism</tissue>
    </source>
</reference>
<evidence type="ECO:0008006" key="4">
    <source>
        <dbReference type="Google" id="ProtNLM"/>
    </source>
</evidence>
<feature type="transmembrane region" description="Helical" evidence="1">
    <location>
        <begin position="35"/>
        <end position="57"/>
    </location>
</feature>
<keyword evidence="1" id="KW-1133">Transmembrane helix</keyword>
<sequence length="176" mass="20438">MQGRQWRQQLNAVNYVMLRVTTCCYFFSLKLGCKLIVVFENILGLWQMYQGFSTLYGRNDKPPPPWTHNKRIEQNAELNLLFGLIAFFCSHLLLIGVVFQRKLCVLIWISVMAVYIVAFMFYTQVFGCTSGPMLLDTFIAALQGYFLSVGLIYYMQMGHREDPDEDLEVLFTITEV</sequence>